<proteinExistence type="predicted"/>
<feature type="region of interest" description="Disordered" evidence="1">
    <location>
        <begin position="1"/>
        <end position="20"/>
    </location>
</feature>
<dbReference type="EMBL" id="JACEEZ010021514">
    <property type="protein sequence ID" value="KAG0713408.1"/>
    <property type="molecule type" value="Genomic_DNA"/>
</dbReference>
<dbReference type="AlphaFoldDB" id="A0A8J4XRZ5"/>
<dbReference type="Proteomes" id="UP000770661">
    <property type="component" value="Unassembled WGS sequence"/>
</dbReference>
<reference evidence="2" key="1">
    <citation type="submission" date="2020-07" db="EMBL/GenBank/DDBJ databases">
        <title>The High-quality genome of the commercially important snow crab, Chionoecetes opilio.</title>
        <authorList>
            <person name="Jeong J.-H."/>
            <person name="Ryu S."/>
        </authorList>
    </citation>
    <scope>NUCLEOTIDE SEQUENCE</scope>
    <source>
        <strain evidence="2">MADBK_172401_WGS</strain>
        <tissue evidence="2">Digestive gland</tissue>
    </source>
</reference>
<name>A0A8J4XRZ5_CHIOP</name>
<feature type="region of interest" description="Disordered" evidence="1">
    <location>
        <begin position="128"/>
        <end position="150"/>
    </location>
</feature>
<evidence type="ECO:0000313" key="3">
    <source>
        <dbReference type="Proteomes" id="UP000770661"/>
    </source>
</evidence>
<keyword evidence="3" id="KW-1185">Reference proteome</keyword>
<sequence length="220" mass="25091">MGRRFKAPKKKNYPGSPKNKLPLNTIKWAGAREGLPVRRALGLTSRQQRGLGPRCIVIFFPEHCPSFQRPGTGRTSIQRKGRPSRILSFGFSPLGRKYSRKKTKMGFRGPLPGFGPGQNFEEIWESRRTEGREKKSRDFFPGGEESGQGADHCLSFEQRPSNMACSRGACVPLEIPRVAPCFWLDGHQYWGCPRRLRKVLRPFSRARIQPFKRFQYAGNP</sequence>
<organism evidence="2 3">
    <name type="scientific">Chionoecetes opilio</name>
    <name type="common">Atlantic snow crab</name>
    <name type="synonym">Cancer opilio</name>
    <dbReference type="NCBI Taxonomy" id="41210"/>
    <lineage>
        <taxon>Eukaryota</taxon>
        <taxon>Metazoa</taxon>
        <taxon>Ecdysozoa</taxon>
        <taxon>Arthropoda</taxon>
        <taxon>Crustacea</taxon>
        <taxon>Multicrustacea</taxon>
        <taxon>Malacostraca</taxon>
        <taxon>Eumalacostraca</taxon>
        <taxon>Eucarida</taxon>
        <taxon>Decapoda</taxon>
        <taxon>Pleocyemata</taxon>
        <taxon>Brachyura</taxon>
        <taxon>Eubrachyura</taxon>
        <taxon>Majoidea</taxon>
        <taxon>Majidae</taxon>
        <taxon>Chionoecetes</taxon>
    </lineage>
</organism>
<gene>
    <name evidence="2" type="ORF">GWK47_016304</name>
</gene>
<accession>A0A8J4XRZ5</accession>
<evidence type="ECO:0000256" key="1">
    <source>
        <dbReference type="SAM" id="MobiDB-lite"/>
    </source>
</evidence>
<evidence type="ECO:0000313" key="2">
    <source>
        <dbReference type="EMBL" id="KAG0713408.1"/>
    </source>
</evidence>
<feature type="compositionally biased region" description="Basic and acidic residues" evidence="1">
    <location>
        <begin position="128"/>
        <end position="138"/>
    </location>
</feature>
<protein>
    <submittedName>
        <fullName evidence="2">Uncharacterized protein</fullName>
    </submittedName>
</protein>
<feature type="compositionally biased region" description="Basic residues" evidence="1">
    <location>
        <begin position="1"/>
        <end position="12"/>
    </location>
</feature>
<comment type="caution">
    <text evidence="2">The sequence shown here is derived from an EMBL/GenBank/DDBJ whole genome shotgun (WGS) entry which is preliminary data.</text>
</comment>